<evidence type="ECO:0000313" key="2">
    <source>
        <dbReference type="EMBL" id="WVZ82445.1"/>
    </source>
</evidence>
<proteinExistence type="predicted"/>
<feature type="compositionally biased region" description="Polar residues" evidence="1">
    <location>
        <begin position="20"/>
        <end position="33"/>
    </location>
</feature>
<name>A0AAQ3U3J0_PASNO</name>
<reference evidence="2 3" key="1">
    <citation type="submission" date="2024-02" db="EMBL/GenBank/DDBJ databases">
        <title>High-quality chromosome-scale genome assembly of Pensacola bahiagrass (Paspalum notatum Flugge var. saurae).</title>
        <authorList>
            <person name="Vega J.M."/>
            <person name="Podio M."/>
            <person name="Orjuela J."/>
            <person name="Siena L.A."/>
            <person name="Pessino S.C."/>
            <person name="Combes M.C."/>
            <person name="Mariac C."/>
            <person name="Albertini E."/>
            <person name="Pupilli F."/>
            <person name="Ortiz J.P.A."/>
            <person name="Leblanc O."/>
        </authorList>
    </citation>
    <scope>NUCLEOTIDE SEQUENCE [LARGE SCALE GENOMIC DNA]</scope>
    <source>
        <strain evidence="2">R1</strain>
        <tissue evidence="2">Leaf</tissue>
    </source>
</reference>
<organism evidence="2 3">
    <name type="scientific">Paspalum notatum var. saurae</name>
    <dbReference type="NCBI Taxonomy" id="547442"/>
    <lineage>
        <taxon>Eukaryota</taxon>
        <taxon>Viridiplantae</taxon>
        <taxon>Streptophyta</taxon>
        <taxon>Embryophyta</taxon>
        <taxon>Tracheophyta</taxon>
        <taxon>Spermatophyta</taxon>
        <taxon>Magnoliopsida</taxon>
        <taxon>Liliopsida</taxon>
        <taxon>Poales</taxon>
        <taxon>Poaceae</taxon>
        <taxon>PACMAD clade</taxon>
        <taxon>Panicoideae</taxon>
        <taxon>Andropogonodae</taxon>
        <taxon>Paspaleae</taxon>
        <taxon>Paspalinae</taxon>
        <taxon>Paspalum</taxon>
    </lineage>
</organism>
<protein>
    <submittedName>
        <fullName evidence="2">Uncharacterized protein</fullName>
    </submittedName>
</protein>
<feature type="region of interest" description="Disordered" evidence="1">
    <location>
        <begin position="15"/>
        <end position="35"/>
    </location>
</feature>
<sequence length="155" mass="16909">MAPYSVEAAVESPLHAFDSNDATGEQAPDSSPSRLAAAFADSIRMPLRTPVVVAPPRLRTSRLQTPSSNQVRRSARLAAKRKFRASNVEVQAKNVLIRKMGFVNDDEPIDADAVIAYCRSFQGPVPESKLSALSELFLDMDWEEVVDVAVEPVAI</sequence>
<evidence type="ECO:0000256" key="1">
    <source>
        <dbReference type="SAM" id="MobiDB-lite"/>
    </source>
</evidence>
<accession>A0AAQ3U3J0</accession>
<dbReference type="Proteomes" id="UP001341281">
    <property type="component" value="Chromosome 06"/>
</dbReference>
<keyword evidence="3" id="KW-1185">Reference proteome</keyword>
<evidence type="ECO:0000313" key="3">
    <source>
        <dbReference type="Proteomes" id="UP001341281"/>
    </source>
</evidence>
<dbReference type="AlphaFoldDB" id="A0AAQ3U3J0"/>
<gene>
    <name evidence="2" type="ORF">U9M48_029708</name>
</gene>
<dbReference type="EMBL" id="CP144750">
    <property type="protein sequence ID" value="WVZ82445.1"/>
    <property type="molecule type" value="Genomic_DNA"/>
</dbReference>